<dbReference type="GO" id="GO:0008483">
    <property type="term" value="F:transaminase activity"/>
    <property type="evidence" value="ECO:0007669"/>
    <property type="project" value="UniProtKB-KW"/>
</dbReference>
<name>A0ABR8PMN0_9BACL</name>
<keyword evidence="2" id="KW-0032">Aminotransferase</keyword>
<evidence type="ECO:0000313" key="2">
    <source>
        <dbReference type="EMBL" id="MBD7909324.1"/>
    </source>
</evidence>
<keyword evidence="3" id="KW-1185">Reference proteome</keyword>
<organism evidence="2 3">
    <name type="scientific">Sporosarcina gallistercoris</name>
    <dbReference type="NCBI Taxonomy" id="2762245"/>
    <lineage>
        <taxon>Bacteria</taxon>
        <taxon>Bacillati</taxon>
        <taxon>Bacillota</taxon>
        <taxon>Bacilli</taxon>
        <taxon>Bacillales</taxon>
        <taxon>Caryophanaceae</taxon>
        <taxon>Sporosarcina</taxon>
    </lineage>
</organism>
<dbReference type="InterPro" id="IPR015421">
    <property type="entry name" value="PyrdxlP-dep_Trfase_major"/>
</dbReference>
<dbReference type="InterPro" id="IPR015424">
    <property type="entry name" value="PyrdxlP-dep_Trfase"/>
</dbReference>
<dbReference type="PANTHER" id="PTHR43586">
    <property type="entry name" value="CYSTEINE DESULFURASE"/>
    <property type="match status" value="1"/>
</dbReference>
<sequence length="436" mass="48700">MNNEQALQQTFEQARTYFPSLGNSYKGRSVLFFDNSAGAQVSQFVIDRVTDYYIHRNAQKGTIFTRTAEMQQTIVDARQLAADLVGATDHTEIAFGQNATNFFHLFAHHLGRDLQAGDHIIITEADHHANVTPWLELAERDIHVHLWNVDTQGNLDFNHYEKLLELEPKIVAAGWASNATGTIHDMQRITAMAHAAGALVVADGVQAASHMAMDVKTAGVDFAAFSTYKIFGPHMGFGYVNRERLERLEGWRIQKELEKDSYFFEVGSQNHEGIEGFIGSMEYLAQVTKDAEDHGLSLDRTRLASTRPSRRNIAGAMHFAHLYEQQLTNHFLAKLADVEGVVLYGKTAEQSEERLPVFSFNIEGIATDSLGHALNDAGVEARTGNYLAIHLMKRLAAPYGGSALRISLVHYNTIEEIDRFFGIFSQVLTDLKTNVE</sequence>
<feature type="domain" description="Aminotransferase class V" evidence="1">
    <location>
        <begin position="317"/>
        <end position="420"/>
    </location>
</feature>
<dbReference type="Pfam" id="PF00266">
    <property type="entry name" value="Aminotran_5"/>
    <property type="match status" value="2"/>
</dbReference>
<proteinExistence type="predicted"/>
<dbReference type="InterPro" id="IPR000192">
    <property type="entry name" value="Aminotrans_V_dom"/>
</dbReference>
<protein>
    <submittedName>
        <fullName evidence="2">Aminotransferase class V-fold PLP-dependent enzyme</fullName>
    </submittedName>
</protein>
<dbReference type="Proteomes" id="UP000659496">
    <property type="component" value="Unassembled WGS sequence"/>
</dbReference>
<dbReference type="InterPro" id="IPR015422">
    <property type="entry name" value="PyrdxlP-dep_Trfase_small"/>
</dbReference>
<gene>
    <name evidence="2" type="ORF">H9659_13390</name>
</gene>
<dbReference type="Gene3D" id="3.90.1150.10">
    <property type="entry name" value="Aspartate Aminotransferase, domain 1"/>
    <property type="match status" value="1"/>
</dbReference>
<dbReference type="Gene3D" id="3.40.640.10">
    <property type="entry name" value="Type I PLP-dependent aspartate aminotransferase-like (Major domain)"/>
    <property type="match status" value="1"/>
</dbReference>
<dbReference type="SUPFAM" id="SSF53383">
    <property type="entry name" value="PLP-dependent transferases"/>
    <property type="match status" value="1"/>
</dbReference>
<evidence type="ECO:0000259" key="1">
    <source>
        <dbReference type="Pfam" id="PF00266"/>
    </source>
</evidence>
<dbReference type="EMBL" id="JACSQY010000011">
    <property type="protein sequence ID" value="MBD7909324.1"/>
    <property type="molecule type" value="Genomic_DNA"/>
</dbReference>
<keyword evidence="2" id="KW-0808">Transferase</keyword>
<accession>A0ABR8PMN0</accession>
<comment type="caution">
    <text evidence="2">The sequence shown here is derived from an EMBL/GenBank/DDBJ whole genome shotgun (WGS) entry which is preliminary data.</text>
</comment>
<feature type="domain" description="Aminotransferase class V" evidence="1">
    <location>
        <begin position="32"/>
        <end position="290"/>
    </location>
</feature>
<evidence type="ECO:0000313" key="3">
    <source>
        <dbReference type="Proteomes" id="UP000659496"/>
    </source>
</evidence>
<reference evidence="2 3" key="1">
    <citation type="submission" date="2020-08" db="EMBL/GenBank/DDBJ databases">
        <title>A Genomic Blueprint of the Chicken Gut Microbiome.</title>
        <authorList>
            <person name="Gilroy R."/>
            <person name="Ravi A."/>
            <person name="Getino M."/>
            <person name="Pursley I."/>
            <person name="Horton D.L."/>
            <person name="Alikhan N.-F."/>
            <person name="Baker D."/>
            <person name="Gharbi K."/>
            <person name="Hall N."/>
            <person name="Watson M."/>
            <person name="Adriaenssens E.M."/>
            <person name="Foster-Nyarko E."/>
            <person name="Jarju S."/>
            <person name="Secka A."/>
            <person name="Antonio M."/>
            <person name="Oren A."/>
            <person name="Chaudhuri R."/>
            <person name="La Ragione R.M."/>
            <person name="Hildebrand F."/>
            <person name="Pallen M.J."/>
        </authorList>
    </citation>
    <scope>NUCLEOTIDE SEQUENCE [LARGE SCALE GENOMIC DNA]</scope>
    <source>
        <strain evidence="2 3">Sa3CUA8</strain>
    </source>
</reference>